<name>A0A248LIB7_9NEIS</name>
<proteinExistence type="predicted"/>
<dbReference type="AlphaFoldDB" id="A0A248LIB7"/>
<evidence type="ECO:0000313" key="2">
    <source>
        <dbReference type="Proteomes" id="UP000197424"/>
    </source>
</evidence>
<reference evidence="2" key="1">
    <citation type="submission" date="2017-06" db="EMBL/GenBank/DDBJ databases">
        <title>Whole genome sequence of Laribacter hongkongensis LHGZ1.</title>
        <authorList>
            <person name="Chen D."/>
            <person name="Wu H."/>
            <person name="Chen J."/>
        </authorList>
    </citation>
    <scope>NUCLEOTIDE SEQUENCE [LARGE SCALE GENOMIC DNA]</scope>
    <source>
        <strain evidence="2">LHGZ1</strain>
    </source>
</reference>
<dbReference type="RefSeq" id="WP_088860530.1">
    <property type="nucleotide sequence ID" value="NZ_CP022115.1"/>
</dbReference>
<dbReference type="OrthoDB" id="8080957at2"/>
<dbReference type="Proteomes" id="UP000197424">
    <property type="component" value="Chromosome"/>
</dbReference>
<evidence type="ECO:0000313" key="1">
    <source>
        <dbReference type="EMBL" id="ASJ24126.1"/>
    </source>
</evidence>
<gene>
    <name evidence="1" type="ORF">LHGZ1_1295</name>
</gene>
<protein>
    <submittedName>
        <fullName evidence="1">Uncharacterized protein</fullName>
    </submittedName>
</protein>
<sequence length="212" mass="23789">MNERTHRQPAHLEQVGGKSNRQRIWEAIRARRHDFTLPDIAVAVSNADPTTIRTYLRSLDKAGFIVQTNAKRGGHERKRYALVRDNGIEAPRLTRDGQPVVQGLGNECMWRTMRMIKSFSARELAAYASSQQSTVSEETASSYIKALRAAGYLRVVSETRSVMGAGKSAGRYALIPARNTGPRPPMIQRTKSVYDPNLGEVVWRQEANHDDL</sequence>
<dbReference type="EMBL" id="CP022115">
    <property type="protein sequence ID" value="ASJ24126.1"/>
    <property type="molecule type" value="Genomic_DNA"/>
</dbReference>
<organism evidence="1 2">
    <name type="scientific">Laribacter hongkongensis</name>
    <dbReference type="NCBI Taxonomy" id="168471"/>
    <lineage>
        <taxon>Bacteria</taxon>
        <taxon>Pseudomonadati</taxon>
        <taxon>Pseudomonadota</taxon>
        <taxon>Betaproteobacteria</taxon>
        <taxon>Neisseriales</taxon>
        <taxon>Aquaspirillaceae</taxon>
        <taxon>Laribacter</taxon>
    </lineage>
</organism>
<accession>A0A248LIB7</accession>